<dbReference type="GO" id="GO:0009451">
    <property type="term" value="P:RNA modification"/>
    <property type="evidence" value="ECO:0007669"/>
    <property type="project" value="InterPro"/>
</dbReference>
<evidence type="ECO:0000256" key="2">
    <source>
        <dbReference type="PROSITE-ProRule" id="PRU00708"/>
    </source>
</evidence>
<accession>A0A9D4Z656</accession>
<dbReference type="InterPro" id="IPR002885">
    <property type="entry name" value="PPR_rpt"/>
</dbReference>
<feature type="repeat" description="PPR" evidence="2">
    <location>
        <begin position="318"/>
        <end position="352"/>
    </location>
</feature>
<dbReference type="EMBL" id="JABFUD020000020">
    <property type="protein sequence ID" value="KAI5063848.1"/>
    <property type="molecule type" value="Genomic_DNA"/>
</dbReference>
<dbReference type="Proteomes" id="UP000886520">
    <property type="component" value="Chromosome 20"/>
</dbReference>
<organism evidence="3 4">
    <name type="scientific">Adiantum capillus-veneris</name>
    <name type="common">Maidenhair fern</name>
    <dbReference type="NCBI Taxonomy" id="13818"/>
    <lineage>
        <taxon>Eukaryota</taxon>
        <taxon>Viridiplantae</taxon>
        <taxon>Streptophyta</taxon>
        <taxon>Embryophyta</taxon>
        <taxon>Tracheophyta</taxon>
        <taxon>Polypodiopsida</taxon>
        <taxon>Polypodiidae</taxon>
        <taxon>Polypodiales</taxon>
        <taxon>Pteridineae</taxon>
        <taxon>Pteridaceae</taxon>
        <taxon>Vittarioideae</taxon>
        <taxon>Adiantum</taxon>
    </lineage>
</organism>
<dbReference type="PANTHER" id="PTHR47926:SF533">
    <property type="entry name" value="DYW DOMAIN-CONTAINING PROTEIN"/>
    <property type="match status" value="1"/>
</dbReference>
<dbReference type="AlphaFoldDB" id="A0A9D4Z656"/>
<evidence type="ECO:0000313" key="4">
    <source>
        <dbReference type="Proteomes" id="UP000886520"/>
    </source>
</evidence>
<dbReference type="InterPro" id="IPR046960">
    <property type="entry name" value="PPR_At4g14850-like_plant"/>
</dbReference>
<dbReference type="NCBIfam" id="TIGR00756">
    <property type="entry name" value="PPR"/>
    <property type="match status" value="3"/>
</dbReference>
<evidence type="ECO:0000256" key="1">
    <source>
        <dbReference type="ARBA" id="ARBA00022737"/>
    </source>
</evidence>
<sequence length="477" mass="52398">MESPCALDGLIINLSADEECQAALMSIIPAGLKKKREVHRALQLCNQSKDLVTGRQLYAVIVKHGLDSSSLLADYLIRLFGSCALVQEASYVFQALPQRTVYTWHALISAYTKLGDGHSALKLYHGMLLDGIHPDKDVVSWCALISGYAEYGHSHLAIDMFKSMQGEGVKPDNVTFLWVLKACGSLEFLPDMPSMGMACKPSKYLSFCSMKKMTSHDVVSWGVIITGCVENGSCLAALKFYEKMAKEVTFPDKVTFLACLRACAYTCTIVEGRWTHRMIVMSGLESDIAICSSLVDMYSRCGCIVEACDVFEKCPFRDIAMWGSMIAGYARHGSRSHVEKCLRGLQHEGLEPNGELITSVLSMRNHTSPLDICRAYCEHLFKGGNSDVSVEHYSCIINILGRVGQLDEAAGLVHTMPISPNAISWTGLLTSCGTFGDHGLGYRCFDQTKNVDMEACSFTHSPRLVPNASLLGETPTY</sequence>
<reference evidence="3" key="1">
    <citation type="submission" date="2021-01" db="EMBL/GenBank/DDBJ databases">
        <title>Adiantum capillus-veneris genome.</title>
        <authorList>
            <person name="Fang Y."/>
            <person name="Liao Q."/>
        </authorList>
    </citation>
    <scope>NUCLEOTIDE SEQUENCE</scope>
    <source>
        <strain evidence="3">H3</strain>
        <tissue evidence="3">Leaf</tissue>
    </source>
</reference>
<protein>
    <recommendedName>
        <fullName evidence="5">Pentatricopeptide repeat-containing protein</fullName>
    </recommendedName>
</protein>
<dbReference type="FunFam" id="1.25.40.10:FF:000158">
    <property type="entry name" value="pentatricopeptide repeat-containing protein At2g33680"/>
    <property type="match status" value="1"/>
</dbReference>
<dbReference type="PANTHER" id="PTHR47926">
    <property type="entry name" value="PENTATRICOPEPTIDE REPEAT-CONTAINING PROTEIN"/>
    <property type="match status" value="1"/>
</dbReference>
<evidence type="ECO:0008006" key="5">
    <source>
        <dbReference type="Google" id="ProtNLM"/>
    </source>
</evidence>
<gene>
    <name evidence="3" type="ORF">GOP47_0020518</name>
</gene>
<evidence type="ECO:0000313" key="3">
    <source>
        <dbReference type="EMBL" id="KAI5063848.1"/>
    </source>
</evidence>
<dbReference type="Pfam" id="PF01535">
    <property type="entry name" value="PPR"/>
    <property type="match status" value="4"/>
</dbReference>
<proteinExistence type="predicted"/>
<dbReference type="GO" id="GO:0048731">
    <property type="term" value="P:system development"/>
    <property type="evidence" value="ECO:0007669"/>
    <property type="project" value="UniProtKB-ARBA"/>
</dbReference>
<dbReference type="OrthoDB" id="185373at2759"/>
<comment type="caution">
    <text evidence="3">The sequence shown here is derived from an EMBL/GenBank/DDBJ whole genome shotgun (WGS) entry which is preliminary data.</text>
</comment>
<dbReference type="InterPro" id="IPR011990">
    <property type="entry name" value="TPR-like_helical_dom_sf"/>
</dbReference>
<feature type="repeat" description="PPR" evidence="2">
    <location>
        <begin position="137"/>
        <end position="171"/>
    </location>
</feature>
<dbReference type="GO" id="GO:0003723">
    <property type="term" value="F:RNA binding"/>
    <property type="evidence" value="ECO:0007669"/>
    <property type="project" value="InterPro"/>
</dbReference>
<keyword evidence="4" id="KW-1185">Reference proteome</keyword>
<dbReference type="Gene3D" id="1.25.40.10">
    <property type="entry name" value="Tetratricopeptide repeat domain"/>
    <property type="match status" value="4"/>
</dbReference>
<name>A0A9D4Z656_ADICA</name>
<feature type="repeat" description="PPR" evidence="2">
    <location>
        <begin position="100"/>
        <end position="134"/>
    </location>
</feature>
<feature type="repeat" description="PPR" evidence="2">
    <location>
        <begin position="217"/>
        <end position="251"/>
    </location>
</feature>
<dbReference type="PROSITE" id="PS51375">
    <property type="entry name" value="PPR"/>
    <property type="match status" value="4"/>
</dbReference>
<dbReference type="Pfam" id="PF13041">
    <property type="entry name" value="PPR_2"/>
    <property type="match status" value="2"/>
</dbReference>
<keyword evidence="1" id="KW-0677">Repeat</keyword>